<evidence type="ECO:0000256" key="1">
    <source>
        <dbReference type="SAM" id="SignalP"/>
    </source>
</evidence>
<dbReference type="InterPro" id="IPR021242">
    <property type="entry name" value="DUF2799"/>
</dbReference>
<comment type="caution">
    <text evidence="2">The sequence shown here is derived from an EMBL/GenBank/DDBJ whole genome shotgun (WGS) entry which is preliminary data.</text>
</comment>
<name>A0ABQ6DXG9_9GAMM</name>
<organism evidence="2 3">
    <name type="scientific">Psychromonas marina</name>
    <dbReference type="NCBI Taxonomy" id="88364"/>
    <lineage>
        <taxon>Bacteria</taxon>
        <taxon>Pseudomonadati</taxon>
        <taxon>Pseudomonadota</taxon>
        <taxon>Gammaproteobacteria</taxon>
        <taxon>Alteromonadales</taxon>
        <taxon>Psychromonadaceae</taxon>
        <taxon>Psychromonas</taxon>
    </lineage>
</organism>
<feature type="chain" id="PRO_5047047643" description="DUF2799 domain-containing protein" evidence="1">
    <location>
        <begin position="22"/>
        <end position="124"/>
    </location>
</feature>
<protein>
    <recommendedName>
        <fullName evidence="4">DUF2799 domain-containing protein</fullName>
    </recommendedName>
</protein>
<evidence type="ECO:0000313" key="2">
    <source>
        <dbReference type="EMBL" id="GLS89854.1"/>
    </source>
</evidence>
<gene>
    <name evidence="2" type="ORF">GCM10007916_09210</name>
</gene>
<feature type="signal peptide" evidence="1">
    <location>
        <begin position="1"/>
        <end position="21"/>
    </location>
</feature>
<dbReference type="PROSITE" id="PS51257">
    <property type="entry name" value="PROKAR_LIPOPROTEIN"/>
    <property type="match status" value="1"/>
</dbReference>
<reference evidence="3" key="1">
    <citation type="journal article" date="2019" name="Int. J. Syst. Evol. Microbiol.">
        <title>The Global Catalogue of Microorganisms (GCM) 10K type strain sequencing project: providing services to taxonomists for standard genome sequencing and annotation.</title>
        <authorList>
            <consortium name="The Broad Institute Genomics Platform"/>
            <consortium name="The Broad Institute Genome Sequencing Center for Infectious Disease"/>
            <person name="Wu L."/>
            <person name="Ma J."/>
        </authorList>
    </citation>
    <scope>NUCLEOTIDE SEQUENCE [LARGE SCALE GENOMIC DNA]</scope>
    <source>
        <strain evidence="3">NBRC 103166</strain>
    </source>
</reference>
<dbReference type="Proteomes" id="UP001157353">
    <property type="component" value="Unassembled WGS sequence"/>
</dbReference>
<dbReference type="RefSeq" id="WP_284202980.1">
    <property type="nucleotide sequence ID" value="NZ_BSPQ01000002.1"/>
</dbReference>
<accession>A0ABQ6DXG9</accession>
<keyword evidence="3" id="KW-1185">Reference proteome</keyword>
<sequence length="124" mass="13973">MLKFYLILPLTFFLISCSSVSYESQGYIASSDWQAVGRYDGSEGLPEKSQQQLQVVSDKFNGGAVDYKQYQESYLAAVIIYCEPKNAHRLAILGKPYMNACDRFPNGGFFYHDWLTSTRGSARG</sequence>
<evidence type="ECO:0000313" key="3">
    <source>
        <dbReference type="Proteomes" id="UP001157353"/>
    </source>
</evidence>
<evidence type="ECO:0008006" key="4">
    <source>
        <dbReference type="Google" id="ProtNLM"/>
    </source>
</evidence>
<keyword evidence="1" id="KW-0732">Signal</keyword>
<dbReference type="EMBL" id="BSPQ01000002">
    <property type="protein sequence ID" value="GLS89854.1"/>
    <property type="molecule type" value="Genomic_DNA"/>
</dbReference>
<dbReference type="Pfam" id="PF10973">
    <property type="entry name" value="DUF2799"/>
    <property type="match status" value="1"/>
</dbReference>
<proteinExistence type="predicted"/>